<keyword evidence="6" id="KW-0862">Zinc</keyword>
<keyword evidence="5" id="KW-0378">Hydrolase</keyword>
<feature type="domain" description="Adenosine deaminase" evidence="7">
    <location>
        <begin position="7"/>
        <end position="328"/>
    </location>
</feature>
<sequence>MQLQKIPKVELHNHLEGSIRLDTLKEIAIELKVKALENAQGIEPFKQFFCLDKPTDSLTTFLTKFGNIQAVLVNYDIVERIAFEVCEDAHLQGVVLLELRYSPHYISLGHSEMTLDGIHLAVMKGVEKARSKYGIAVGLIGILDRNSTLEEAKRVSDFFCKYKRDFVAVDLANDEKYDALQFKHVFENAKEHGLGVTIHAGEAGTSENVREAIEVLGATRIGHGVMILQDDKVVELAKAKNILLEVCPISNWYCGVVPAYQSHPIRKLLDRGLKVSINSDDAGIFQTSLLQDYEMLSKHFSVTEREFLEMNLNALEASFVDQQLKDQVYRQHFEPYLNQIN</sequence>
<dbReference type="InterPro" id="IPR006330">
    <property type="entry name" value="Ado/ade_deaminase"/>
</dbReference>
<accession>A0AAD5UPI2</accession>
<dbReference type="NCBIfam" id="TIGR01430">
    <property type="entry name" value="aden_deam"/>
    <property type="match status" value="1"/>
</dbReference>
<dbReference type="GO" id="GO:0046103">
    <property type="term" value="P:inosine biosynthetic process"/>
    <property type="evidence" value="ECO:0007669"/>
    <property type="project" value="TreeGrafter"/>
</dbReference>
<dbReference type="Pfam" id="PF00962">
    <property type="entry name" value="A_deaminase"/>
    <property type="match status" value="1"/>
</dbReference>
<dbReference type="GO" id="GO:0006154">
    <property type="term" value="P:adenosine catabolic process"/>
    <property type="evidence" value="ECO:0007669"/>
    <property type="project" value="TreeGrafter"/>
</dbReference>
<dbReference type="PANTHER" id="PTHR11409">
    <property type="entry name" value="ADENOSINE DEAMINASE"/>
    <property type="match status" value="1"/>
</dbReference>
<protein>
    <recommendedName>
        <fullName evidence="3">adenosine deaminase</fullName>
        <ecNumber evidence="3">3.5.4.4</ecNumber>
    </recommendedName>
</protein>
<comment type="cofactor">
    <cofactor evidence="1">
        <name>Zn(2+)</name>
        <dbReference type="ChEBI" id="CHEBI:29105"/>
    </cofactor>
</comment>
<dbReference type="GO" id="GO:0046872">
    <property type="term" value="F:metal ion binding"/>
    <property type="evidence" value="ECO:0007669"/>
    <property type="project" value="UniProtKB-KW"/>
</dbReference>
<dbReference type="InterPro" id="IPR001365">
    <property type="entry name" value="A_deaminase_dom"/>
</dbReference>
<dbReference type="GO" id="GO:0043103">
    <property type="term" value="P:hypoxanthine salvage"/>
    <property type="evidence" value="ECO:0007669"/>
    <property type="project" value="TreeGrafter"/>
</dbReference>
<reference evidence="8" key="1">
    <citation type="submission" date="2020-05" db="EMBL/GenBank/DDBJ databases">
        <title>Phylogenomic resolution of chytrid fungi.</title>
        <authorList>
            <person name="Stajich J.E."/>
            <person name="Amses K."/>
            <person name="Simmons R."/>
            <person name="Seto K."/>
            <person name="Myers J."/>
            <person name="Bonds A."/>
            <person name="Quandt C.A."/>
            <person name="Barry K."/>
            <person name="Liu P."/>
            <person name="Grigoriev I."/>
            <person name="Longcore J.E."/>
            <person name="James T.Y."/>
        </authorList>
    </citation>
    <scope>NUCLEOTIDE SEQUENCE</scope>
    <source>
        <strain evidence="8">PLAUS21</strain>
    </source>
</reference>
<organism evidence="8 9">
    <name type="scientific">Boothiomyces macroporosus</name>
    <dbReference type="NCBI Taxonomy" id="261099"/>
    <lineage>
        <taxon>Eukaryota</taxon>
        <taxon>Fungi</taxon>
        <taxon>Fungi incertae sedis</taxon>
        <taxon>Chytridiomycota</taxon>
        <taxon>Chytridiomycota incertae sedis</taxon>
        <taxon>Chytridiomycetes</taxon>
        <taxon>Rhizophydiales</taxon>
        <taxon>Terramycetaceae</taxon>
        <taxon>Boothiomyces</taxon>
    </lineage>
</organism>
<comment type="similarity">
    <text evidence="2">Belongs to the metallo-dependent hydrolases superfamily. Adenosine and AMP deaminases family.</text>
</comment>
<dbReference type="GO" id="GO:0060169">
    <property type="term" value="P:negative regulation of adenosine receptor signaling pathway"/>
    <property type="evidence" value="ECO:0007669"/>
    <property type="project" value="TreeGrafter"/>
</dbReference>
<dbReference type="Proteomes" id="UP001210925">
    <property type="component" value="Unassembled WGS sequence"/>
</dbReference>
<evidence type="ECO:0000259" key="7">
    <source>
        <dbReference type="Pfam" id="PF00962"/>
    </source>
</evidence>
<dbReference type="GO" id="GO:0005829">
    <property type="term" value="C:cytosol"/>
    <property type="evidence" value="ECO:0007669"/>
    <property type="project" value="TreeGrafter"/>
</dbReference>
<evidence type="ECO:0000256" key="2">
    <source>
        <dbReference type="ARBA" id="ARBA00006676"/>
    </source>
</evidence>
<evidence type="ECO:0000313" key="9">
    <source>
        <dbReference type="Proteomes" id="UP001210925"/>
    </source>
</evidence>
<keyword evidence="9" id="KW-1185">Reference proteome</keyword>
<evidence type="ECO:0000313" key="8">
    <source>
        <dbReference type="EMBL" id="KAJ3260316.1"/>
    </source>
</evidence>
<dbReference type="InterPro" id="IPR032466">
    <property type="entry name" value="Metal_Hydrolase"/>
</dbReference>
<keyword evidence="4" id="KW-0479">Metal-binding</keyword>
<comment type="caution">
    <text evidence="8">The sequence shown here is derived from an EMBL/GenBank/DDBJ whole genome shotgun (WGS) entry which is preliminary data.</text>
</comment>
<evidence type="ECO:0000256" key="3">
    <source>
        <dbReference type="ARBA" id="ARBA00012784"/>
    </source>
</evidence>
<evidence type="ECO:0000256" key="6">
    <source>
        <dbReference type="ARBA" id="ARBA00022833"/>
    </source>
</evidence>
<dbReference type="EMBL" id="JADGKB010000012">
    <property type="protein sequence ID" value="KAJ3260316.1"/>
    <property type="molecule type" value="Genomic_DNA"/>
</dbReference>
<evidence type="ECO:0000256" key="5">
    <source>
        <dbReference type="ARBA" id="ARBA00022801"/>
    </source>
</evidence>
<evidence type="ECO:0000256" key="1">
    <source>
        <dbReference type="ARBA" id="ARBA00001947"/>
    </source>
</evidence>
<dbReference type="PANTHER" id="PTHR11409:SF43">
    <property type="entry name" value="ADENOSINE DEAMINASE"/>
    <property type="match status" value="1"/>
</dbReference>
<dbReference type="Gene3D" id="3.20.20.140">
    <property type="entry name" value="Metal-dependent hydrolases"/>
    <property type="match status" value="1"/>
</dbReference>
<gene>
    <name evidence="8" type="ORF">HK103_000951</name>
</gene>
<evidence type="ECO:0000256" key="4">
    <source>
        <dbReference type="ARBA" id="ARBA00022723"/>
    </source>
</evidence>
<dbReference type="SUPFAM" id="SSF51556">
    <property type="entry name" value="Metallo-dependent hydrolases"/>
    <property type="match status" value="1"/>
</dbReference>
<dbReference type="GO" id="GO:0009897">
    <property type="term" value="C:external side of plasma membrane"/>
    <property type="evidence" value="ECO:0007669"/>
    <property type="project" value="TreeGrafter"/>
</dbReference>
<dbReference type="GO" id="GO:0004000">
    <property type="term" value="F:adenosine deaminase activity"/>
    <property type="evidence" value="ECO:0007669"/>
    <property type="project" value="TreeGrafter"/>
</dbReference>
<dbReference type="AlphaFoldDB" id="A0AAD5UPI2"/>
<dbReference type="EC" id="3.5.4.4" evidence="3"/>
<name>A0AAD5UPI2_9FUNG</name>
<proteinExistence type="inferred from homology"/>